<name>R7SQC5_DICSQ</name>
<reference evidence="3 4" key="1">
    <citation type="journal article" date="2012" name="Science">
        <title>The Paleozoic origin of enzymatic lignin decomposition reconstructed from 31 fungal genomes.</title>
        <authorList>
            <person name="Floudas D."/>
            <person name="Binder M."/>
            <person name="Riley R."/>
            <person name="Barry K."/>
            <person name="Blanchette R.A."/>
            <person name="Henrissat B."/>
            <person name="Martinez A.T."/>
            <person name="Otillar R."/>
            <person name="Spatafora J.W."/>
            <person name="Yadav J.S."/>
            <person name="Aerts A."/>
            <person name="Benoit I."/>
            <person name="Boyd A."/>
            <person name="Carlson A."/>
            <person name="Copeland A."/>
            <person name="Coutinho P.M."/>
            <person name="de Vries R.P."/>
            <person name="Ferreira P."/>
            <person name="Findley K."/>
            <person name="Foster B."/>
            <person name="Gaskell J."/>
            <person name="Glotzer D."/>
            <person name="Gorecki P."/>
            <person name="Heitman J."/>
            <person name="Hesse C."/>
            <person name="Hori C."/>
            <person name="Igarashi K."/>
            <person name="Jurgens J.A."/>
            <person name="Kallen N."/>
            <person name="Kersten P."/>
            <person name="Kohler A."/>
            <person name="Kuees U."/>
            <person name="Kumar T.K.A."/>
            <person name="Kuo A."/>
            <person name="LaButti K."/>
            <person name="Larrondo L.F."/>
            <person name="Lindquist E."/>
            <person name="Ling A."/>
            <person name="Lombard V."/>
            <person name="Lucas S."/>
            <person name="Lundell T."/>
            <person name="Martin R."/>
            <person name="McLaughlin D.J."/>
            <person name="Morgenstern I."/>
            <person name="Morin E."/>
            <person name="Murat C."/>
            <person name="Nagy L.G."/>
            <person name="Nolan M."/>
            <person name="Ohm R.A."/>
            <person name="Patyshakuliyeva A."/>
            <person name="Rokas A."/>
            <person name="Ruiz-Duenas F.J."/>
            <person name="Sabat G."/>
            <person name="Salamov A."/>
            <person name="Samejima M."/>
            <person name="Schmutz J."/>
            <person name="Slot J.C."/>
            <person name="St John F."/>
            <person name="Stenlid J."/>
            <person name="Sun H."/>
            <person name="Sun S."/>
            <person name="Syed K."/>
            <person name="Tsang A."/>
            <person name="Wiebenga A."/>
            <person name="Young D."/>
            <person name="Pisabarro A."/>
            <person name="Eastwood D.C."/>
            <person name="Martin F."/>
            <person name="Cullen D."/>
            <person name="Grigoriev I.V."/>
            <person name="Hibbett D.S."/>
        </authorList>
    </citation>
    <scope>NUCLEOTIDE SEQUENCE [LARGE SCALE GENOMIC DNA]</scope>
    <source>
        <strain evidence="3 4">LYAD-421 SS1</strain>
    </source>
</reference>
<feature type="chain" id="PRO_5004455711" evidence="1">
    <location>
        <begin position="27"/>
        <end position="609"/>
    </location>
</feature>
<dbReference type="Proteomes" id="UP000053319">
    <property type="component" value="Unassembled WGS sequence"/>
</dbReference>
<evidence type="ECO:0000256" key="1">
    <source>
        <dbReference type="SAM" id="SignalP"/>
    </source>
</evidence>
<dbReference type="EMBL" id="JH719442">
    <property type="protein sequence ID" value="EJF57960.1"/>
    <property type="molecule type" value="Genomic_DNA"/>
</dbReference>
<evidence type="ECO:0000259" key="2">
    <source>
        <dbReference type="Pfam" id="PF00135"/>
    </source>
</evidence>
<dbReference type="GeneID" id="18838215"/>
<dbReference type="Pfam" id="PF00135">
    <property type="entry name" value="COesterase"/>
    <property type="match status" value="2"/>
</dbReference>
<dbReference type="OrthoDB" id="408631at2759"/>
<dbReference type="RefSeq" id="XP_007369335.1">
    <property type="nucleotide sequence ID" value="XM_007369273.1"/>
</dbReference>
<protein>
    <submittedName>
        <fullName evidence="3">Carboxylesterase from carbohydrate esterase</fullName>
    </submittedName>
</protein>
<feature type="domain" description="Carboxylesterase type B" evidence="2">
    <location>
        <begin position="147"/>
        <end position="276"/>
    </location>
</feature>
<evidence type="ECO:0000313" key="3">
    <source>
        <dbReference type="EMBL" id="EJF57960.1"/>
    </source>
</evidence>
<dbReference type="Gene3D" id="3.40.50.1820">
    <property type="entry name" value="alpha/beta hydrolase"/>
    <property type="match status" value="2"/>
</dbReference>
<accession>R7SQC5</accession>
<dbReference type="SUPFAM" id="SSF53474">
    <property type="entry name" value="alpha/beta-Hydrolases"/>
    <property type="match status" value="1"/>
</dbReference>
<gene>
    <name evidence="3" type="ORF">DICSQDRAFT_163177</name>
</gene>
<keyword evidence="1" id="KW-0732">Signal</keyword>
<dbReference type="KEGG" id="dsq:DICSQDRAFT_163177"/>
<organism evidence="3 4">
    <name type="scientific">Dichomitus squalens (strain LYAD-421)</name>
    <name type="common">Western red white-rot fungus</name>
    <dbReference type="NCBI Taxonomy" id="732165"/>
    <lineage>
        <taxon>Eukaryota</taxon>
        <taxon>Fungi</taxon>
        <taxon>Dikarya</taxon>
        <taxon>Basidiomycota</taxon>
        <taxon>Agaricomycotina</taxon>
        <taxon>Agaricomycetes</taxon>
        <taxon>Polyporales</taxon>
        <taxon>Polyporaceae</taxon>
        <taxon>Dichomitus</taxon>
    </lineage>
</organism>
<feature type="signal peptide" evidence="1">
    <location>
        <begin position="1"/>
        <end position="26"/>
    </location>
</feature>
<dbReference type="InterPro" id="IPR029058">
    <property type="entry name" value="AB_hydrolase_fold"/>
</dbReference>
<dbReference type="HOGENOM" id="CLU_006586_8_1_1"/>
<dbReference type="AlphaFoldDB" id="R7SQC5"/>
<evidence type="ECO:0000313" key="4">
    <source>
        <dbReference type="Proteomes" id="UP000053319"/>
    </source>
</evidence>
<feature type="domain" description="Carboxylesterase type B" evidence="2">
    <location>
        <begin position="321"/>
        <end position="574"/>
    </location>
</feature>
<proteinExistence type="predicted"/>
<dbReference type="InterPro" id="IPR050309">
    <property type="entry name" value="Type-B_Carboxylest/Lipase"/>
</dbReference>
<dbReference type="OMA" id="RCPAQAN"/>
<sequence length="609" mass="66230">MGFGVALARLVVRLLALPLVSHAGLAITSSSSVRSDITLLYNNDLNALGETLLPVNKTFFATDLAHLLQYQVFQKNFPPTQQFWVAGSGPFCQIVNAKGAVSLSLTCLRELPVLCSQSAGFQALAQPETSLTVKSQDLTIVGFRDQTTFKFYGIPYADPPGRWEYPTAYTGNRTIDARNYAPACFGSGLNPSSEDCLHLNIWTPFIPSPDTKTRLKAVMFWIHGGAFTGGSGSQSLYDGGALASRGDVVVVGIDYRLSTLGFLALDDGKTNGTLAMGKYAAAIPMSNLAGANYATTYSLYYTIPEEVSLIADPIISAANCSDASDVLGCLRALDVDTLFRLGTVARYLVVDGTYIVHRQLPVDGSGEVANVHTMMGFMRDDGAGFIGYPTSGNLTEALIAASLDTSIADNALFPEPSGPNVTLNVYNVTAGATTDVEFRCLDEATAFSVVTHELFKSVWFYEFNRSYEPPGHDPNWPTCEPPVTPEHPFGDTSAEYFKCHSGELYYVFASLPADLPYRDDQDLPFTQRIVDIWSSFARTFNPNPDPGFLAARGFTSTAQQLAAQPKWEPVTKANLHGKPVQQLQWESVMVPFGQQEQCEFLGFPLTYYG</sequence>
<dbReference type="PANTHER" id="PTHR11559">
    <property type="entry name" value="CARBOXYLESTERASE"/>
    <property type="match status" value="1"/>
</dbReference>
<dbReference type="InterPro" id="IPR002018">
    <property type="entry name" value="CarbesteraseB"/>
</dbReference>